<keyword evidence="7" id="KW-0501">Molybdenum cofactor biosynthesis</keyword>
<evidence type="ECO:0000256" key="1">
    <source>
        <dbReference type="ARBA" id="ARBA00022490"/>
    </source>
</evidence>
<dbReference type="Gene3D" id="3.90.550.10">
    <property type="entry name" value="Spore Coat Polysaccharide Biosynthesis Protein SpsA, Chain A"/>
    <property type="match status" value="1"/>
</dbReference>
<keyword evidence="3" id="KW-0479">Metal-binding</keyword>
<name>A0A8J3ULE7_9ACTN</name>
<proteinExistence type="predicted"/>
<dbReference type="Pfam" id="PF12804">
    <property type="entry name" value="NTP_transf_3"/>
    <property type="match status" value="1"/>
</dbReference>
<evidence type="ECO:0000256" key="2">
    <source>
        <dbReference type="ARBA" id="ARBA00022679"/>
    </source>
</evidence>
<dbReference type="GO" id="GO:0046872">
    <property type="term" value="F:metal ion binding"/>
    <property type="evidence" value="ECO:0007669"/>
    <property type="project" value="UniProtKB-KW"/>
</dbReference>
<dbReference type="GO" id="GO:0005525">
    <property type="term" value="F:GTP binding"/>
    <property type="evidence" value="ECO:0007669"/>
    <property type="project" value="UniProtKB-KW"/>
</dbReference>
<evidence type="ECO:0000256" key="4">
    <source>
        <dbReference type="ARBA" id="ARBA00022741"/>
    </source>
</evidence>
<gene>
    <name evidence="10" type="ORF">Psi02_44180</name>
</gene>
<evidence type="ECO:0000256" key="5">
    <source>
        <dbReference type="ARBA" id="ARBA00022842"/>
    </source>
</evidence>
<evidence type="ECO:0000259" key="9">
    <source>
        <dbReference type="Pfam" id="PF12804"/>
    </source>
</evidence>
<keyword evidence="4" id="KW-0547">Nucleotide-binding</keyword>
<dbReference type="PANTHER" id="PTHR19136">
    <property type="entry name" value="MOLYBDENUM COFACTOR GUANYLYLTRANSFERASE"/>
    <property type="match status" value="1"/>
</dbReference>
<keyword evidence="6" id="KW-0342">GTP-binding</keyword>
<evidence type="ECO:0000256" key="6">
    <source>
        <dbReference type="ARBA" id="ARBA00023134"/>
    </source>
</evidence>
<accession>A0A8J3ULE7</accession>
<dbReference type="GO" id="GO:0016779">
    <property type="term" value="F:nucleotidyltransferase activity"/>
    <property type="evidence" value="ECO:0007669"/>
    <property type="project" value="TreeGrafter"/>
</dbReference>
<comment type="caution">
    <text evidence="10">The sequence shown here is derived from an EMBL/GenBank/DDBJ whole genome shotgun (WGS) entry which is preliminary data.</text>
</comment>
<dbReference type="Proteomes" id="UP000644610">
    <property type="component" value="Unassembled WGS sequence"/>
</dbReference>
<feature type="compositionally biased region" description="Basic and acidic residues" evidence="8">
    <location>
        <begin position="69"/>
        <end position="83"/>
    </location>
</feature>
<keyword evidence="1" id="KW-0963">Cytoplasm</keyword>
<evidence type="ECO:0000313" key="11">
    <source>
        <dbReference type="Proteomes" id="UP000644610"/>
    </source>
</evidence>
<keyword evidence="5" id="KW-0460">Magnesium</keyword>
<keyword evidence="2" id="KW-0808">Transferase</keyword>
<evidence type="ECO:0000256" key="7">
    <source>
        <dbReference type="ARBA" id="ARBA00023150"/>
    </source>
</evidence>
<dbReference type="GO" id="GO:0006777">
    <property type="term" value="P:Mo-molybdopterin cofactor biosynthetic process"/>
    <property type="evidence" value="ECO:0007669"/>
    <property type="project" value="UniProtKB-KW"/>
</dbReference>
<evidence type="ECO:0000256" key="3">
    <source>
        <dbReference type="ARBA" id="ARBA00022723"/>
    </source>
</evidence>
<dbReference type="CDD" id="cd02503">
    <property type="entry name" value="MobA"/>
    <property type="match status" value="1"/>
</dbReference>
<dbReference type="EMBL" id="BOOQ01000028">
    <property type="protein sequence ID" value="GII47994.1"/>
    <property type="molecule type" value="Genomic_DNA"/>
</dbReference>
<dbReference type="InterPro" id="IPR025877">
    <property type="entry name" value="MobA-like_NTP_Trfase"/>
</dbReference>
<reference evidence="10" key="1">
    <citation type="submission" date="2021-01" db="EMBL/GenBank/DDBJ databases">
        <title>Whole genome shotgun sequence of Planotetraspora silvatica NBRC 100141.</title>
        <authorList>
            <person name="Komaki H."/>
            <person name="Tamura T."/>
        </authorList>
    </citation>
    <scope>NUCLEOTIDE SEQUENCE</scope>
    <source>
        <strain evidence="10">NBRC 100141</strain>
    </source>
</reference>
<dbReference type="PANTHER" id="PTHR19136:SF81">
    <property type="entry name" value="MOLYBDENUM COFACTOR GUANYLYLTRANSFERASE"/>
    <property type="match status" value="1"/>
</dbReference>
<feature type="region of interest" description="Disordered" evidence="8">
    <location>
        <begin position="66"/>
        <end position="95"/>
    </location>
</feature>
<dbReference type="InterPro" id="IPR029044">
    <property type="entry name" value="Nucleotide-diphossugar_trans"/>
</dbReference>
<evidence type="ECO:0000256" key="8">
    <source>
        <dbReference type="SAM" id="MobiDB-lite"/>
    </source>
</evidence>
<evidence type="ECO:0000313" key="10">
    <source>
        <dbReference type="EMBL" id="GII47994.1"/>
    </source>
</evidence>
<protein>
    <recommendedName>
        <fullName evidence="9">MobA-like NTP transferase domain-containing protein</fullName>
    </recommendedName>
</protein>
<keyword evidence="11" id="KW-1185">Reference proteome</keyword>
<sequence length="240" mass="24823">MMSTTPEGGPGIRGGVTPYDAVILAGGRAERLGGLDKPGALVGGRSLIERVASAVGEATRLIVVGPPRDLAHEPSRTADRSQAEEGAGVRAASHEGPEAVDGVVFTSEDPPGGGPVPALRAGLAQVRAPWLALLAADLPFLSAHHITALFLAARAGEITAAAGAVLVDDDGREQWLTGVWRTEALADALDGYRGRSLYRLLGPLEPVRVHLPAPGDGRAPWFDCDTMDDLGAARERARGA</sequence>
<feature type="domain" description="MobA-like NTP transferase" evidence="9">
    <location>
        <begin position="21"/>
        <end position="201"/>
    </location>
</feature>
<dbReference type="AlphaFoldDB" id="A0A8J3ULE7"/>
<dbReference type="SUPFAM" id="SSF53448">
    <property type="entry name" value="Nucleotide-diphospho-sugar transferases"/>
    <property type="match status" value="1"/>
</dbReference>
<dbReference type="InterPro" id="IPR013482">
    <property type="entry name" value="Molybde_CF_guanTrfase"/>
</dbReference>
<organism evidence="10 11">
    <name type="scientific">Planotetraspora silvatica</name>
    <dbReference type="NCBI Taxonomy" id="234614"/>
    <lineage>
        <taxon>Bacteria</taxon>
        <taxon>Bacillati</taxon>
        <taxon>Actinomycetota</taxon>
        <taxon>Actinomycetes</taxon>
        <taxon>Streptosporangiales</taxon>
        <taxon>Streptosporangiaceae</taxon>
        <taxon>Planotetraspora</taxon>
    </lineage>
</organism>